<comment type="caution">
    <text evidence="4">The sequence shown here is derived from an EMBL/GenBank/DDBJ whole genome shotgun (WGS) entry which is preliminary data.</text>
</comment>
<dbReference type="AlphaFoldDB" id="A0A367YW04"/>
<keyword evidence="5" id="KW-1185">Reference proteome</keyword>
<dbReference type="Proteomes" id="UP000252770">
    <property type="component" value="Unassembled WGS sequence"/>
</dbReference>
<organism evidence="4 5">
    <name type="scientific">Desertihabitans brevis</name>
    <dbReference type="NCBI Taxonomy" id="2268447"/>
    <lineage>
        <taxon>Bacteria</taxon>
        <taxon>Bacillati</taxon>
        <taxon>Actinomycetota</taxon>
        <taxon>Actinomycetes</taxon>
        <taxon>Propionibacteriales</taxon>
        <taxon>Propionibacteriaceae</taxon>
        <taxon>Desertihabitans</taxon>
    </lineage>
</organism>
<feature type="region of interest" description="Disordered" evidence="1">
    <location>
        <begin position="49"/>
        <end position="140"/>
    </location>
</feature>
<evidence type="ECO:0000256" key="2">
    <source>
        <dbReference type="SAM" id="SignalP"/>
    </source>
</evidence>
<evidence type="ECO:0000256" key="1">
    <source>
        <dbReference type="SAM" id="MobiDB-lite"/>
    </source>
</evidence>
<gene>
    <name evidence="4" type="ORF">DT076_08250</name>
</gene>
<dbReference type="Pfam" id="PF08239">
    <property type="entry name" value="SH3_3"/>
    <property type="match status" value="1"/>
</dbReference>
<feature type="domain" description="SH3b" evidence="3">
    <location>
        <begin position="140"/>
        <end position="203"/>
    </location>
</feature>
<name>A0A367YW04_9ACTN</name>
<dbReference type="Gene3D" id="2.30.30.40">
    <property type="entry name" value="SH3 Domains"/>
    <property type="match status" value="1"/>
</dbReference>
<dbReference type="InterPro" id="IPR003646">
    <property type="entry name" value="SH3-like_bac-type"/>
</dbReference>
<sequence>MRRRLPQLSAGLASLALVGSVVGAAAQPSADAGLEAVPATTVAPVVHAQPAPDRLRDEQRQVREAAAEKRAAEEAAAEKEAAAATKAEEAKKAEETKVEEAKAEEAKKAEEAAEVAAARDDRASRDAARPGLDPDDLGAEAGQRYASTGLNVRSTPSTTGEVVDVLETGTQVTITDRTSAGFRQIDRDGRAGWVSEEYLTKDEPKTSGSSGGSGSPSGGACSSGSGVESGLQPNAVAVHRAICHQFPSITSYGGVRADSIPGHPEGRAVDAMIPGYSSSSGNALGWEVARYVRAHASELGVTEVIFDQKIWTIQRSGEGWRTMSNRGGDTANHRDHVHVTVR</sequence>
<evidence type="ECO:0000313" key="5">
    <source>
        <dbReference type="Proteomes" id="UP000252770"/>
    </source>
</evidence>
<keyword evidence="2" id="KW-0732">Signal</keyword>
<feature type="signal peptide" evidence="2">
    <location>
        <begin position="1"/>
        <end position="26"/>
    </location>
</feature>
<evidence type="ECO:0000313" key="4">
    <source>
        <dbReference type="EMBL" id="RCK69990.1"/>
    </source>
</evidence>
<evidence type="ECO:0000259" key="3">
    <source>
        <dbReference type="PROSITE" id="PS51781"/>
    </source>
</evidence>
<accession>A0A367YW04</accession>
<proteinExistence type="predicted"/>
<protein>
    <submittedName>
        <fullName evidence="4">SH3 domain-containing protein</fullName>
    </submittedName>
</protein>
<feature type="compositionally biased region" description="Low complexity" evidence="1">
    <location>
        <begin position="218"/>
        <end position="229"/>
    </location>
</feature>
<feature type="compositionally biased region" description="Basic and acidic residues" evidence="1">
    <location>
        <begin position="53"/>
        <end position="128"/>
    </location>
</feature>
<dbReference type="PROSITE" id="PS51781">
    <property type="entry name" value="SH3B"/>
    <property type="match status" value="1"/>
</dbReference>
<dbReference type="InterPro" id="IPR058593">
    <property type="entry name" value="ARB_07466-like_C"/>
</dbReference>
<feature type="chain" id="PRO_5016884616" evidence="2">
    <location>
        <begin position="27"/>
        <end position="342"/>
    </location>
</feature>
<dbReference type="SMART" id="SM00287">
    <property type="entry name" value="SH3b"/>
    <property type="match status" value="1"/>
</dbReference>
<reference evidence="4 5" key="1">
    <citation type="submission" date="2018-07" db="EMBL/GenBank/DDBJ databases">
        <title>Desertimonas flava gen. nov. sp. nov.</title>
        <authorList>
            <person name="Liu S."/>
        </authorList>
    </citation>
    <scope>NUCLEOTIDE SEQUENCE [LARGE SCALE GENOMIC DNA]</scope>
    <source>
        <strain evidence="4 5">16Sb5-5</strain>
    </source>
</reference>
<dbReference type="Pfam" id="PF26571">
    <property type="entry name" value="VldE"/>
    <property type="match status" value="1"/>
</dbReference>
<feature type="region of interest" description="Disordered" evidence="1">
    <location>
        <begin position="194"/>
        <end position="229"/>
    </location>
</feature>
<dbReference type="EMBL" id="QOUI01000004">
    <property type="protein sequence ID" value="RCK69990.1"/>
    <property type="molecule type" value="Genomic_DNA"/>
</dbReference>